<gene>
    <name evidence="2" type="ORF">RMCC_3013</name>
</gene>
<reference evidence="3" key="2">
    <citation type="submission" date="2016-02" db="EMBL/GenBank/DDBJ databases">
        <title>Draft genome sequence of five rapidly growing Mycobacterium species.</title>
        <authorList>
            <person name="Katahira K."/>
            <person name="Gotou Y."/>
            <person name="Iida K."/>
            <person name="Ogura Y."/>
            <person name="Hayashi T."/>
        </authorList>
    </citation>
    <scope>NUCLEOTIDE SEQUENCE [LARGE SCALE GENOMIC DNA]</scope>
    <source>
        <strain evidence="3">JCM15298</strain>
    </source>
</reference>
<organism evidence="2 3">
    <name type="scientific">Mycolicibacterium canariasense</name>
    <name type="common">Mycobacterium canariasense</name>
    <dbReference type="NCBI Taxonomy" id="228230"/>
    <lineage>
        <taxon>Bacteria</taxon>
        <taxon>Bacillati</taxon>
        <taxon>Actinomycetota</taxon>
        <taxon>Actinomycetes</taxon>
        <taxon>Mycobacteriales</taxon>
        <taxon>Mycobacteriaceae</taxon>
        <taxon>Mycolicibacterium</taxon>
    </lineage>
</organism>
<dbReference type="SMART" id="SM00331">
    <property type="entry name" value="PP2C_SIG"/>
    <property type="match status" value="1"/>
</dbReference>
<dbReference type="Proteomes" id="UP000069443">
    <property type="component" value="Unassembled WGS sequence"/>
</dbReference>
<feature type="domain" description="PPM-type phosphatase" evidence="1">
    <location>
        <begin position="81"/>
        <end position="329"/>
    </location>
</feature>
<evidence type="ECO:0000313" key="2">
    <source>
        <dbReference type="EMBL" id="GAS96047.1"/>
    </source>
</evidence>
<dbReference type="Pfam" id="PF12773">
    <property type="entry name" value="DZR"/>
    <property type="match status" value="1"/>
</dbReference>
<dbReference type="Gene3D" id="3.60.40.10">
    <property type="entry name" value="PPM-type phosphatase domain"/>
    <property type="match status" value="1"/>
</dbReference>
<dbReference type="CDD" id="cd00143">
    <property type="entry name" value="PP2Cc"/>
    <property type="match status" value="1"/>
</dbReference>
<dbReference type="SUPFAM" id="SSF81606">
    <property type="entry name" value="PP2C-like"/>
    <property type="match status" value="1"/>
</dbReference>
<sequence length="333" mass="33241">MTGVLPGTGCPRCAQPTHPADRFCESCGAALADATTVVIPRPGRGVGPCADCGASVGADGYCTTCGQLRSEPDRDEAELGGVAMVTDRGIEHARNEDAGAVGILAPADGGRPHAIAVVVCDGVSTSINPHVASGAAARAGVAQILDALSGSRDAVAAMYAGLAGAAAAPTAGAGIPGSCTFTAVIVLPGDGNTQVTVGNVGDSRSYWLPDPPAVGRQLTVDDSLAQELIAAGAAPQSEAVLRGAHTLTRWLGADAEPTPWTERSVHILSVTGPGALVVCSDGLWNYLPEPDALREFCTRTDAVSAARALTDRALHAGGADNITVAVIPIGGAS</sequence>
<dbReference type="InterPro" id="IPR025874">
    <property type="entry name" value="DZR"/>
</dbReference>
<dbReference type="OrthoDB" id="9801841at2"/>
<comment type="caution">
    <text evidence="2">The sequence shown here is derived from an EMBL/GenBank/DDBJ whole genome shotgun (WGS) entry which is preliminary data.</text>
</comment>
<dbReference type="SMART" id="SM00332">
    <property type="entry name" value="PP2Cc"/>
    <property type="match status" value="1"/>
</dbReference>
<proteinExistence type="predicted"/>
<protein>
    <submittedName>
        <fullName evidence="2">Serine/threonine protein phosphatase</fullName>
    </submittedName>
</protein>
<dbReference type="RefSeq" id="WP_062657137.1">
    <property type="nucleotide sequence ID" value="NZ_BCSY01000046.1"/>
</dbReference>
<evidence type="ECO:0000259" key="1">
    <source>
        <dbReference type="PROSITE" id="PS51746"/>
    </source>
</evidence>
<reference evidence="3" key="1">
    <citation type="journal article" date="2016" name="Genome Announc.">
        <title>Draft Genome Sequences of Five Rapidly Growing Mycobacterium Species, M. thermoresistibile, M. fortuitum subsp. acetamidolyticum, M. canariasense, M. brisbanense, and M. novocastrense.</title>
        <authorList>
            <person name="Katahira K."/>
            <person name="Ogura Y."/>
            <person name="Gotoh Y."/>
            <person name="Hayashi T."/>
        </authorList>
    </citation>
    <scope>NUCLEOTIDE SEQUENCE [LARGE SCALE GENOMIC DNA]</scope>
    <source>
        <strain evidence="3">JCM15298</strain>
    </source>
</reference>
<dbReference type="PROSITE" id="PS51746">
    <property type="entry name" value="PPM_2"/>
    <property type="match status" value="1"/>
</dbReference>
<accession>A0A117IA98</accession>
<dbReference type="STRING" id="228230.RMCC_3013"/>
<dbReference type="InterPro" id="IPR036457">
    <property type="entry name" value="PPM-type-like_dom_sf"/>
</dbReference>
<name>A0A117IA98_MYCCR</name>
<dbReference type="InterPro" id="IPR001932">
    <property type="entry name" value="PPM-type_phosphatase-like_dom"/>
</dbReference>
<dbReference type="EMBL" id="BCSY01000046">
    <property type="protein sequence ID" value="GAS96047.1"/>
    <property type="molecule type" value="Genomic_DNA"/>
</dbReference>
<keyword evidence="3" id="KW-1185">Reference proteome</keyword>
<evidence type="ECO:0000313" key="3">
    <source>
        <dbReference type="Proteomes" id="UP000069443"/>
    </source>
</evidence>
<dbReference type="AlphaFoldDB" id="A0A117IA98"/>